<dbReference type="Proteomes" id="UP001348817">
    <property type="component" value="Plasmid pFA9"/>
</dbReference>
<sequence>MIELNNVYTNRNVDSYSILTGSIAIIITFSITPSCCAVFHSYVYSFGCVFPLANSFIACKNQPSPKKQRHPTSRIPQFPQLRQTGPSVFVVKPGAAIAPARLPSLRKLRQASRPTGSSTSLQKAVTLPAFRALLLTALPPVPPAQPAPELGSPA</sequence>
<feature type="transmembrane region" description="Helical" evidence="1">
    <location>
        <begin position="37"/>
        <end position="59"/>
    </location>
</feature>
<keyword evidence="1" id="KW-0812">Transmembrane</keyword>
<geneLocation type="plasmid" evidence="2 3">
    <name>pFA9</name>
</geneLocation>
<keyword evidence="2" id="KW-0614">Plasmid</keyword>
<keyword evidence="1" id="KW-1133">Transmembrane helix</keyword>
<protein>
    <submittedName>
        <fullName evidence="2">Uncharacterized protein</fullName>
    </submittedName>
</protein>
<keyword evidence="1" id="KW-0472">Membrane</keyword>
<evidence type="ECO:0000313" key="3">
    <source>
        <dbReference type="Proteomes" id="UP001348817"/>
    </source>
</evidence>
<name>A0AAU9CS95_9BACT</name>
<dbReference type="AlphaFoldDB" id="A0AAU9CS95"/>
<dbReference type="EMBL" id="AP025323">
    <property type="protein sequence ID" value="BDD12988.1"/>
    <property type="molecule type" value="Genomic_DNA"/>
</dbReference>
<evidence type="ECO:0000313" key="2">
    <source>
        <dbReference type="EMBL" id="BDD12988.1"/>
    </source>
</evidence>
<proteinExistence type="predicted"/>
<evidence type="ECO:0000256" key="1">
    <source>
        <dbReference type="SAM" id="Phobius"/>
    </source>
</evidence>
<gene>
    <name evidence="2" type="ORF">FUAX_54200</name>
</gene>
<accession>A0AAU9CS95</accession>
<keyword evidence="3" id="KW-1185">Reference proteome</keyword>
<reference evidence="2 3" key="1">
    <citation type="submission" date="2021-12" db="EMBL/GenBank/DDBJ databases">
        <title>Genome sequencing of bacteria with rrn-lacking chromosome and rrn-plasmid.</title>
        <authorList>
            <person name="Anda M."/>
            <person name="Iwasaki W."/>
        </authorList>
    </citation>
    <scope>NUCLEOTIDE SEQUENCE [LARGE SCALE GENOMIC DNA]</scope>
    <source>
        <strain evidence="2 3">DSM 100852</strain>
        <plasmid evidence="2 3">pFA9</plasmid>
    </source>
</reference>
<organism evidence="2 3">
    <name type="scientific">Fulvitalea axinellae</name>
    <dbReference type="NCBI Taxonomy" id="1182444"/>
    <lineage>
        <taxon>Bacteria</taxon>
        <taxon>Pseudomonadati</taxon>
        <taxon>Bacteroidota</taxon>
        <taxon>Cytophagia</taxon>
        <taxon>Cytophagales</taxon>
        <taxon>Persicobacteraceae</taxon>
        <taxon>Fulvitalea</taxon>
    </lineage>
</organism>
<dbReference type="KEGG" id="fax:FUAX_54200"/>
<feature type="transmembrane region" description="Helical" evidence="1">
    <location>
        <begin position="12"/>
        <end position="31"/>
    </location>
</feature>